<dbReference type="InterPro" id="IPR045263">
    <property type="entry name" value="GLUT"/>
</dbReference>
<keyword evidence="2 5" id="KW-0812">Transmembrane</keyword>
<keyword evidence="3 5" id="KW-1133">Transmembrane helix</keyword>
<dbReference type="AlphaFoldDB" id="A0A3P7IYM9"/>
<reference evidence="7 8" key="1">
    <citation type="submission" date="2018-11" db="EMBL/GenBank/DDBJ databases">
        <authorList>
            <consortium name="Pathogen Informatics"/>
        </authorList>
    </citation>
    <scope>NUCLEOTIDE SEQUENCE [LARGE SCALE GENOMIC DNA]</scope>
</reference>
<dbReference type="EMBL" id="UYYB01101420">
    <property type="protein sequence ID" value="VDM78260.1"/>
    <property type="molecule type" value="Genomic_DNA"/>
</dbReference>
<evidence type="ECO:0000256" key="4">
    <source>
        <dbReference type="ARBA" id="ARBA00023136"/>
    </source>
</evidence>
<evidence type="ECO:0000313" key="8">
    <source>
        <dbReference type="Proteomes" id="UP000270094"/>
    </source>
</evidence>
<evidence type="ECO:0000256" key="5">
    <source>
        <dbReference type="SAM" id="Phobius"/>
    </source>
</evidence>
<dbReference type="SUPFAM" id="SSF103473">
    <property type="entry name" value="MFS general substrate transporter"/>
    <property type="match status" value="1"/>
</dbReference>
<evidence type="ECO:0000256" key="1">
    <source>
        <dbReference type="ARBA" id="ARBA00004370"/>
    </source>
</evidence>
<accession>A0A3P7IYM9</accession>
<sequence>MISVSTGLMLQVGLVVAAITAMPELSKAYRFNIIFGTVEKWWLVYGVEAALTLLVTIFMIPCPESPSFLMSKGKSEEAQKSIIYYHGISEDEAMTVLKAMQDTGGKGEKPTGLFGIFSDKEWRCGSLVGMGIMTGAILCGVAGK</sequence>
<dbReference type="GO" id="GO:0015149">
    <property type="term" value="F:hexose transmembrane transporter activity"/>
    <property type="evidence" value="ECO:0007669"/>
    <property type="project" value="TreeGrafter"/>
</dbReference>
<dbReference type="InterPro" id="IPR036259">
    <property type="entry name" value="MFS_trans_sf"/>
</dbReference>
<comment type="subcellular location">
    <subcellularLocation>
        <location evidence="1">Membrane</location>
    </subcellularLocation>
</comment>
<protein>
    <recommendedName>
        <fullName evidence="9">Major facilitator superfamily (MFS) profile domain-containing protein</fullName>
    </recommendedName>
</protein>
<dbReference type="Proteomes" id="UP000270094">
    <property type="component" value="Unassembled WGS sequence"/>
</dbReference>
<organism evidence="7 8">
    <name type="scientific">Strongylus vulgaris</name>
    <name type="common">Blood worm</name>
    <dbReference type="NCBI Taxonomy" id="40348"/>
    <lineage>
        <taxon>Eukaryota</taxon>
        <taxon>Metazoa</taxon>
        <taxon>Ecdysozoa</taxon>
        <taxon>Nematoda</taxon>
        <taxon>Chromadorea</taxon>
        <taxon>Rhabditida</taxon>
        <taxon>Rhabditina</taxon>
        <taxon>Rhabditomorpha</taxon>
        <taxon>Strongyloidea</taxon>
        <taxon>Strongylidae</taxon>
        <taxon>Strongylus</taxon>
    </lineage>
</organism>
<evidence type="ECO:0000313" key="7">
    <source>
        <dbReference type="EMBL" id="VDM78260.1"/>
    </source>
</evidence>
<evidence type="ECO:0000256" key="6">
    <source>
        <dbReference type="SAM" id="SignalP"/>
    </source>
</evidence>
<gene>
    <name evidence="7" type="ORF">SVUK_LOCUS13258</name>
</gene>
<dbReference type="Pfam" id="PF00083">
    <property type="entry name" value="Sugar_tr"/>
    <property type="match status" value="1"/>
</dbReference>
<evidence type="ECO:0008006" key="9">
    <source>
        <dbReference type="Google" id="ProtNLM"/>
    </source>
</evidence>
<dbReference type="PANTHER" id="PTHR23503:SF96">
    <property type="entry name" value="MAJOR FACILITATOR SUPERFAMILY (MFS) PROFILE DOMAIN-CONTAINING PROTEIN"/>
    <property type="match status" value="1"/>
</dbReference>
<evidence type="ECO:0000256" key="3">
    <source>
        <dbReference type="ARBA" id="ARBA00022989"/>
    </source>
</evidence>
<dbReference type="GO" id="GO:0016020">
    <property type="term" value="C:membrane"/>
    <property type="evidence" value="ECO:0007669"/>
    <property type="project" value="UniProtKB-SubCell"/>
</dbReference>
<feature type="signal peptide" evidence="6">
    <location>
        <begin position="1"/>
        <end position="17"/>
    </location>
</feature>
<dbReference type="Gene3D" id="1.20.1250.20">
    <property type="entry name" value="MFS general substrate transporter like domains"/>
    <property type="match status" value="1"/>
</dbReference>
<dbReference type="OrthoDB" id="8120565at2759"/>
<dbReference type="InterPro" id="IPR005828">
    <property type="entry name" value="MFS_sugar_transport-like"/>
</dbReference>
<name>A0A3P7IYM9_STRVU</name>
<feature type="chain" id="PRO_5018331181" description="Major facilitator superfamily (MFS) profile domain-containing protein" evidence="6">
    <location>
        <begin position="18"/>
        <end position="144"/>
    </location>
</feature>
<keyword evidence="6" id="KW-0732">Signal</keyword>
<evidence type="ECO:0000256" key="2">
    <source>
        <dbReference type="ARBA" id="ARBA00022692"/>
    </source>
</evidence>
<proteinExistence type="predicted"/>
<dbReference type="PANTHER" id="PTHR23503">
    <property type="entry name" value="SOLUTE CARRIER FAMILY 2"/>
    <property type="match status" value="1"/>
</dbReference>
<feature type="transmembrane region" description="Helical" evidence="5">
    <location>
        <begin position="41"/>
        <end position="62"/>
    </location>
</feature>
<keyword evidence="8" id="KW-1185">Reference proteome</keyword>
<keyword evidence="4 5" id="KW-0472">Membrane</keyword>